<reference evidence="4" key="2">
    <citation type="submission" date="2020-09" db="EMBL/GenBank/DDBJ databases">
        <authorList>
            <person name="Sun Q."/>
            <person name="Zhou Y."/>
        </authorList>
    </citation>
    <scope>NUCLEOTIDE SEQUENCE</scope>
    <source>
        <strain evidence="4">CGMCC 1.12408</strain>
    </source>
</reference>
<gene>
    <name evidence="4" type="primary">yaaI</name>
    <name evidence="4" type="ORF">GCM10008025_13170</name>
</gene>
<dbReference type="PANTHER" id="PTHR43540:SF6">
    <property type="entry name" value="ISOCHORISMATASE-LIKE DOMAIN-CONTAINING PROTEIN"/>
    <property type="match status" value="1"/>
</dbReference>
<feature type="domain" description="Isochorismatase-like" evidence="3">
    <location>
        <begin position="8"/>
        <end position="168"/>
    </location>
</feature>
<dbReference type="Proteomes" id="UP000613512">
    <property type="component" value="Unassembled WGS sequence"/>
</dbReference>
<dbReference type="InterPro" id="IPR000868">
    <property type="entry name" value="Isochorismatase-like_dom"/>
</dbReference>
<dbReference type="GO" id="GO:0016787">
    <property type="term" value="F:hydrolase activity"/>
    <property type="evidence" value="ECO:0007669"/>
    <property type="project" value="UniProtKB-KW"/>
</dbReference>
<dbReference type="PANTHER" id="PTHR43540">
    <property type="entry name" value="PEROXYUREIDOACRYLATE/UREIDOACRYLATE AMIDOHYDROLASE-RELATED"/>
    <property type="match status" value="1"/>
</dbReference>
<dbReference type="Gene3D" id="3.40.50.850">
    <property type="entry name" value="Isochorismatase-like"/>
    <property type="match status" value="1"/>
</dbReference>
<comment type="caution">
    <text evidence="4">The sequence shown here is derived from an EMBL/GenBank/DDBJ whole genome shotgun (WGS) entry which is preliminary data.</text>
</comment>
<keyword evidence="2" id="KW-0378">Hydrolase</keyword>
<evidence type="ECO:0000256" key="2">
    <source>
        <dbReference type="ARBA" id="ARBA00022801"/>
    </source>
</evidence>
<evidence type="ECO:0000256" key="1">
    <source>
        <dbReference type="ARBA" id="ARBA00006336"/>
    </source>
</evidence>
<dbReference type="AlphaFoldDB" id="A0A916RX76"/>
<dbReference type="CDD" id="cd00431">
    <property type="entry name" value="cysteine_hydrolases"/>
    <property type="match status" value="1"/>
</dbReference>
<dbReference type="SUPFAM" id="SSF52499">
    <property type="entry name" value="Isochorismatase-like hydrolases"/>
    <property type="match status" value="1"/>
</dbReference>
<dbReference type="Pfam" id="PF00857">
    <property type="entry name" value="Isochorismatase"/>
    <property type="match status" value="1"/>
</dbReference>
<proteinExistence type="inferred from homology"/>
<evidence type="ECO:0000259" key="3">
    <source>
        <dbReference type="Pfam" id="PF00857"/>
    </source>
</evidence>
<dbReference type="RefSeq" id="WP_188383881.1">
    <property type="nucleotide sequence ID" value="NZ_BMEY01000005.1"/>
</dbReference>
<evidence type="ECO:0000313" key="4">
    <source>
        <dbReference type="EMBL" id="GGA70683.1"/>
    </source>
</evidence>
<protein>
    <submittedName>
        <fullName evidence="4">Isochorismatase family protein YaaI</fullName>
    </submittedName>
</protein>
<dbReference type="InterPro" id="IPR036380">
    <property type="entry name" value="Isochorismatase-like_sf"/>
</dbReference>
<evidence type="ECO:0000313" key="5">
    <source>
        <dbReference type="Proteomes" id="UP000613512"/>
    </source>
</evidence>
<accession>A0A916RX76</accession>
<name>A0A916RX76_9BACI</name>
<keyword evidence="5" id="KW-1185">Reference proteome</keyword>
<dbReference type="InterPro" id="IPR050272">
    <property type="entry name" value="Isochorismatase-like_hydrls"/>
</dbReference>
<sequence>MITNLHKTAILFIDLINDFNFRGGDKLLKNMEEILPNLLKLRRFAEENQLPIIYINDHYQLWQANPKLIMNYCLNNKNEHILKKIKPKPDDYFLIKPQHSAFYQTPLQSLLQELGKSHLLLAGVAGDICVLFTAKDAYMYQYDLTVPANCIASEEKTGNEYALYLMNNVMKANINPI</sequence>
<organism evidence="4 5">
    <name type="scientific">Ornithinibacillus halotolerans</name>
    <dbReference type="NCBI Taxonomy" id="1274357"/>
    <lineage>
        <taxon>Bacteria</taxon>
        <taxon>Bacillati</taxon>
        <taxon>Bacillota</taxon>
        <taxon>Bacilli</taxon>
        <taxon>Bacillales</taxon>
        <taxon>Bacillaceae</taxon>
        <taxon>Ornithinibacillus</taxon>
    </lineage>
</organism>
<dbReference type="EMBL" id="BMEY01000005">
    <property type="protein sequence ID" value="GGA70683.1"/>
    <property type="molecule type" value="Genomic_DNA"/>
</dbReference>
<reference evidence="4" key="1">
    <citation type="journal article" date="2014" name="Int. J. Syst. Evol. Microbiol.">
        <title>Complete genome sequence of Corynebacterium casei LMG S-19264T (=DSM 44701T), isolated from a smear-ripened cheese.</title>
        <authorList>
            <consortium name="US DOE Joint Genome Institute (JGI-PGF)"/>
            <person name="Walter F."/>
            <person name="Albersmeier A."/>
            <person name="Kalinowski J."/>
            <person name="Ruckert C."/>
        </authorList>
    </citation>
    <scope>NUCLEOTIDE SEQUENCE</scope>
    <source>
        <strain evidence="4">CGMCC 1.12408</strain>
    </source>
</reference>
<comment type="similarity">
    <text evidence="1">Belongs to the isochorismatase family.</text>
</comment>